<protein>
    <submittedName>
        <fullName evidence="5">Hydroxymethylglutaryl-CoA lyase</fullName>
    </submittedName>
</protein>
<dbReference type="PANTHER" id="PTHR42738">
    <property type="entry name" value="HYDROXYMETHYLGLUTARYL-COA LYASE"/>
    <property type="match status" value="1"/>
</dbReference>
<organism evidence="5 6">
    <name type="scientific">Micromonospora profundi</name>
    <dbReference type="NCBI Taxonomy" id="1420889"/>
    <lineage>
        <taxon>Bacteria</taxon>
        <taxon>Bacillati</taxon>
        <taxon>Actinomycetota</taxon>
        <taxon>Actinomycetes</taxon>
        <taxon>Micromonosporales</taxon>
        <taxon>Micromonosporaceae</taxon>
        <taxon>Micromonospora</taxon>
    </lineage>
</organism>
<proteinExistence type="inferred from homology"/>
<dbReference type="RefSeq" id="WP_306272274.1">
    <property type="nucleotide sequence ID" value="NZ_CP130472.1"/>
</dbReference>
<evidence type="ECO:0000256" key="1">
    <source>
        <dbReference type="ARBA" id="ARBA00009405"/>
    </source>
</evidence>
<evidence type="ECO:0000256" key="2">
    <source>
        <dbReference type="ARBA" id="ARBA00022723"/>
    </source>
</evidence>
<dbReference type="NCBIfam" id="NF004283">
    <property type="entry name" value="PRK05692.1"/>
    <property type="match status" value="1"/>
</dbReference>
<dbReference type="GO" id="GO:0046951">
    <property type="term" value="P:ketone body biosynthetic process"/>
    <property type="evidence" value="ECO:0007669"/>
    <property type="project" value="TreeGrafter"/>
</dbReference>
<evidence type="ECO:0000259" key="4">
    <source>
        <dbReference type="PROSITE" id="PS50991"/>
    </source>
</evidence>
<comment type="similarity">
    <text evidence="1">Belongs to the HMG-CoA lyase family.</text>
</comment>
<feature type="domain" description="Pyruvate carboxyltransferase" evidence="4">
    <location>
        <begin position="3"/>
        <end position="269"/>
    </location>
</feature>
<dbReference type="PANTHER" id="PTHR42738:SF7">
    <property type="entry name" value="HYDROXYMETHYLGLUTARYL-COA LYASE"/>
    <property type="match status" value="1"/>
</dbReference>
<dbReference type="GO" id="GO:0004419">
    <property type="term" value="F:hydroxymethylglutaryl-CoA lyase activity"/>
    <property type="evidence" value="ECO:0007669"/>
    <property type="project" value="TreeGrafter"/>
</dbReference>
<sequence>MSVEIVEVGPRDGLQNHPATLPTEQKAELVRRAVVAGSRRVEVTSFVNPAKVPKLADADELMAIVRDEPDLVPIGLAMNERGLNRAIAARVAEVNFVVIVSDTFCRRNQGMSSAEAVAEVLRLLPMARDHGLGTSVTIGATFGCPFEGEIPLERVLRVVDNLEPAAPDEVALADTIGVAVPSQVQRAFAAVRERTSANLRGHFHNTRNLGLANVLAAVGAGARAIDASVGGIGGCPFAPAATGNVATEDVVYALERSGISTGVSQDAAIDNARWLSGVFGTQLPGMLSRSGGFP</sequence>
<keyword evidence="2" id="KW-0479">Metal-binding</keyword>
<dbReference type="GO" id="GO:0006552">
    <property type="term" value="P:L-leucine catabolic process"/>
    <property type="evidence" value="ECO:0007669"/>
    <property type="project" value="TreeGrafter"/>
</dbReference>
<reference evidence="5 6" key="1">
    <citation type="submission" date="2023-07" db="EMBL/GenBank/DDBJ databases">
        <title>Micromonospora profundi TRM 95458 converts glycerol to a new osmotic compound.</title>
        <authorList>
            <person name="Lu D."/>
        </authorList>
    </citation>
    <scope>NUCLEOTIDE SEQUENCE [LARGE SCALE GENOMIC DNA]</scope>
    <source>
        <strain evidence="5 6">TRM95458</strain>
    </source>
</reference>
<dbReference type="PROSITE" id="PS50991">
    <property type="entry name" value="PYR_CT"/>
    <property type="match status" value="1"/>
</dbReference>
<dbReference type="GO" id="GO:0046872">
    <property type="term" value="F:metal ion binding"/>
    <property type="evidence" value="ECO:0007669"/>
    <property type="project" value="UniProtKB-KW"/>
</dbReference>
<keyword evidence="6" id="KW-1185">Reference proteome</keyword>
<dbReference type="Gene3D" id="3.20.20.70">
    <property type="entry name" value="Aldolase class I"/>
    <property type="match status" value="1"/>
</dbReference>
<dbReference type="InterPro" id="IPR043594">
    <property type="entry name" value="HMGL"/>
</dbReference>
<evidence type="ECO:0000313" key="6">
    <source>
        <dbReference type="Proteomes" id="UP001235874"/>
    </source>
</evidence>
<dbReference type="EMBL" id="CP130472">
    <property type="protein sequence ID" value="WLS45304.1"/>
    <property type="molecule type" value="Genomic_DNA"/>
</dbReference>
<dbReference type="KEGG" id="mprn:Q3V37_28745"/>
<keyword evidence="3 5" id="KW-0456">Lyase</keyword>
<dbReference type="InterPro" id="IPR000891">
    <property type="entry name" value="PYR_CT"/>
</dbReference>
<dbReference type="Proteomes" id="UP001235874">
    <property type="component" value="Chromosome"/>
</dbReference>
<dbReference type="CDD" id="cd07938">
    <property type="entry name" value="DRE_TIM_HMGL"/>
    <property type="match status" value="1"/>
</dbReference>
<dbReference type="SUPFAM" id="SSF51569">
    <property type="entry name" value="Aldolase"/>
    <property type="match status" value="1"/>
</dbReference>
<dbReference type="InterPro" id="IPR013785">
    <property type="entry name" value="Aldolase_TIM"/>
</dbReference>
<evidence type="ECO:0000256" key="3">
    <source>
        <dbReference type="ARBA" id="ARBA00023239"/>
    </source>
</evidence>
<evidence type="ECO:0000313" key="5">
    <source>
        <dbReference type="EMBL" id="WLS45304.1"/>
    </source>
</evidence>
<gene>
    <name evidence="5" type="ORF">Q3V37_28745</name>
</gene>
<name>A0AAJ6HW54_9ACTN</name>
<accession>A0AAJ6HW54</accession>
<dbReference type="Pfam" id="PF00682">
    <property type="entry name" value="HMGL-like"/>
    <property type="match status" value="1"/>
</dbReference>
<dbReference type="AlphaFoldDB" id="A0AAJ6HW54"/>